<comment type="caution">
    <text evidence="1">The sequence shown here is derived from an EMBL/GenBank/DDBJ whole genome shotgun (WGS) entry which is preliminary data.</text>
</comment>
<evidence type="ECO:0000313" key="2">
    <source>
        <dbReference type="Proteomes" id="UP000499080"/>
    </source>
</evidence>
<dbReference type="AlphaFoldDB" id="A0A4Y1ZYC3"/>
<sequence length="90" mass="9744">MRAIWDDLSGDDLLIWKVTGEDSPGGPASPTAAARFSHCRHPCWKHPPGSQNLVELPSRWCSVQQLSCGQGDENESLVVKVGGTRMASIN</sequence>
<name>A0A4Y1ZYC3_ARAVE</name>
<protein>
    <submittedName>
        <fullName evidence="1">Uncharacterized protein</fullName>
    </submittedName>
</protein>
<organism evidence="1 2">
    <name type="scientific">Araneus ventricosus</name>
    <name type="common">Orbweaver spider</name>
    <name type="synonym">Epeira ventricosa</name>
    <dbReference type="NCBI Taxonomy" id="182803"/>
    <lineage>
        <taxon>Eukaryota</taxon>
        <taxon>Metazoa</taxon>
        <taxon>Ecdysozoa</taxon>
        <taxon>Arthropoda</taxon>
        <taxon>Chelicerata</taxon>
        <taxon>Arachnida</taxon>
        <taxon>Araneae</taxon>
        <taxon>Araneomorphae</taxon>
        <taxon>Entelegynae</taxon>
        <taxon>Araneoidea</taxon>
        <taxon>Araneidae</taxon>
        <taxon>Araneus</taxon>
    </lineage>
</organism>
<dbReference type="Proteomes" id="UP000499080">
    <property type="component" value="Unassembled WGS sequence"/>
</dbReference>
<dbReference type="EMBL" id="BGPR01000001">
    <property type="protein sequence ID" value="GBL72185.1"/>
    <property type="molecule type" value="Genomic_DNA"/>
</dbReference>
<keyword evidence="2" id="KW-1185">Reference proteome</keyword>
<gene>
    <name evidence="1" type="ORF">AVEN_115170_1</name>
</gene>
<accession>A0A4Y1ZYC3</accession>
<proteinExistence type="predicted"/>
<reference evidence="1 2" key="1">
    <citation type="journal article" date="2019" name="Sci. Rep.">
        <title>Orb-weaving spider Araneus ventricosus genome elucidates the spidroin gene catalogue.</title>
        <authorList>
            <person name="Kono N."/>
            <person name="Nakamura H."/>
            <person name="Ohtoshi R."/>
            <person name="Moran D.A.P."/>
            <person name="Shinohara A."/>
            <person name="Yoshida Y."/>
            <person name="Fujiwara M."/>
            <person name="Mori M."/>
            <person name="Tomita M."/>
            <person name="Arakawa K."/>
        </authorList>
    </citation>
    <scope>NUCLEOTIDE SEQUENCE [LARGE SCALE GENOMIC DNA]</scope>
</reference>
<evidence type="ECO:0000313" key="1">
    <source>
        <dbReference type="EMBL" id="GBL72185.1"/>
    </source>
</evidence>